<keyword evidence="1" id="KW-1133">Transmembrane helix</keyword>
<organism evidence="2">
    <name type="scientific">marine sediment metagenome</name>
    <dbReference type="NCBI Taxonomy" id="412755"/>
    <lineage>
        <taxon>unclassified sequences</taxon>
        <taxon>metagenomes</taxon>
        <taxon>ecological metagenomes</taxon>
    </lineage>
</organism>
<reference evidence="2" key="1">
    <citation type="journal article" date="2014" name="Front. Microbiol.">
        <title>High frequency of phylogenetically diverse reductive dehalogenase-homologous genes in deep subseafloor sedimentary metagenomes.</title>
        <authorList>
            <person name="Kawai M."/>
            <person name="Futagami T."/>
            <person name="Toyoda A."/>
            <person name="Takaki Y."/>
            <person name="Nishi S."/>
            <person name="Hori S."/>
            <person name="Arai W."/>
            <person name="Tsubouchi T."/>
            <person name="Morono Y."/>
            <person name="Uchiyama I."/>
            <person name="Ito T."/>
            <person name="Fujiyama A."/>
            <person name="Inagaki F."/>
            <person name="Takami H."/>
        </authorList>
    </citation>
    <scope>NUCLEOTIDE SEQUENCE</scope>
    <source>
        <strain evidence="2">Expedition CK06-06</strain>
    </source>
</reference>
<evidence type="ECO:0000313" key="2">
    <source>
        <dbReference type="EMBL" id="GAF83931.1"/>
    </source>
</evidence>
<gene>
    <name evidence="2" type="ORF">S01H1_12051</name>
</gene>
<keyword evidence="1" id="KW-0812">Transmembrane</keyword>
<dbReference type="EMBL" id="BARS01006163">
    <property type="protein sequence ID" value="GAF83931.1"/>
    <property type="molecule type" value="Genomic_DNA"/>
</dbReference>
<feature type="transmembrane region" description="Helical" evidence="1">
    <location>
        <begin position="183"/>
        <end position="200"/>
    </location>
</feature>
<dbReference type="InterPro" id="IPR036249">
    <property type="entry name" value="Thioredoxin-like_sf"/>
</dbReference>
<protein>
    <recommendedName>
        <fullName evidence="3">Thioredoxin domain-containing protein</fullName>
    </recommendedName>
</protein>
<accession>X0T9C7</accession>
<comment type="caution">
    <text evidence="2">The sequence shown here is derived from an EMBL/GenBank/DDBJ whole genome shotgun (WGS) entry which is preliminary data.</text>
</comment>
<proteinExistence type="predicted"/>
<evidence type="ECO:0000256" key="1">
    <source>
        <dbReference type="SAM" id="Phobius"/>
    </source>
</evidence>
<keyword evidence="1" id="KW-0472">Membrane</keyword>
<evidence type="ECO:0008006" key="3">
    <source>
        <dbReference type="Google" id="ProtNLM"/>
    </source>
</evidence>
<dbReference type="Gene3D" id="3.40.30.10">
    <property type="entry name" value="Glutaredoxin"/>
    <property type="match status" value="1"/>
</dbReference>
<dbReference type="SUPFAM" id="SSF52833">
    <property type="entry name" value="Thioredoxin-like"/>
    <property type="match status" value="1"/>
</dbReference>
<sequence>MIPRKKLIKIAIAFYFTFLLVLTISGIEASIINITYWDMNMELDNVVDYDGVRIVVFFLPTCPHCIDELPVLKQIDSNYNLSIFMLDIALKSTNLSLIDFKTTHVLSDNWTFGYTSADTNAYFDLISVPRIIVLDNLSRIVDLVRGETNYETLESIVLDAINHNTENYNPDFNKDSSVQIRNLFIIIGVGVSAVVIYFLVKTLVNK</sequence>
<dbReference type="AlphaFoldDB" id="X0T9C7"/>
<name>X0T9C7_9ZZZZ</name>